<keyword evidence="5" id="KW-0597">Phosphoprotein</keyword>
<dbReference type="SUPFAM" id="SSF51735">
    <property type="entry name" value="NAD(P)-binding Rossmann-fold domains"/>
    <property type="match status" value="1"/>
</dbReference>
<evidence type="ECO:0000256" key="4">
    <source>
        <dbReference type="ARBA" id="ARBA00022516"/>
    </source>
</evidence>
<evidence type="ECO:0000256" key="13">
    <source>
        <dbReference type="ARBA" id="ARBA00038622"/>
    </source>
</evidence>
<comment type="caution">
    <text evidence="23">The sequence shown here is derived from an EMBL/GenBank/DDBJ whole genome shotgun (WGS) entry which is preliminary data.</text>
</comment>
<evidence type="ECO:0000313" key="23">
    <source>
        <dbReference type="EMBL" id="KPL51190.1"/>
    </source>
</evidence>
<proteinExistence type="inferred from homology"/>
<evidence type="ECO:0000256" key="8">
    <source>
        <dbReference type="ARBA" id="ARBA00023002"/>
    </source>
</evidence>
<gene>
    <name evidence="23" type="ORF">ABB55_02285</name>
</gene>
<evidence type="ECO:0000256" key="18">
    <source>
        <dbReference type="ARBA" id="ARBA00049108"/>
    </source>
</evidence>
<evidence type="ECO:0000256" key="1">
    <source>
        <dbReference type="ARBA" id="ARBA00004275"/>
    </source>
</evidence>
<evidence type="ECO:0000256" key="17">
    <source>
        <dbReference type="ARBA" id="ARBA00048686"/>
    </source>
</evidence>
<feature type="domain" description="Ketoreductase" evidence="22">
    <location>
        <begin position="34"/>
        <end position="192"/>
    </location>
</feature>
<comment type="subcellular location">
    <subcellularLocation>
        <location evidence="1">Peroxisome</location>
    </subcellularLocation>
</comment>
<dbReference type="PRINTS" id="PR00081">
    <property type="entry name" value="GDHRDH"/>
</dbReference>
<comment type="catalytic activity">
    <reaction evidence="16">
        <text>(2E)-dodecenoyl-CoA + NADPH + H(+) = dodecanoyl-CoA + NADP(+)</text>
        <dbReference type="Rhea" id="RHEA:44964"/>
        <dbReference type="ChEBI" id="CHEBI:15378"/>
        <dbReference type="ChEBI" id="CHEBI:57330"/>
        <dbReference type="ChEBI" id="CHEBI:57375"/>
        <dbReference type="ChEBI" id="CHEBI:57783"/>
        <dbReference type="ChEBI" id="CHEBI:58349"/>
    </reaction>
    <physiologicalReaction direction="left-to-right" evidence="16">
        <dbReference type="Rhea" id="RHEA:44965"/>
    </physiologicalReaction>
</comment>
<keyword evidence="9" id="KW-0443">Lipid metabolism</keyword>
<comment type="catalytic activity">
    <reaction evidence="18">
        <text>(2E)-hexenoyl-CoA + NADPH + H(+) = hexanoyl-CoA + NADP(+)</text>
        <dbReference type="Rhea" id="RHEA:44956"/>
        <dbReference type="ChEBI" id="CHEBI:15378"/>
        <dbReference type="ChEBI" id="CHEBI:57783"/>
        <dbReference type="ChEBI" id="CHEBI:58349"/>
        <dbReference type="ChEBI" id="CHEBI:62077"/>
        <dbReference type="ChEBI" id="CHEBI:62620"/>
    </reaction>
    <physiologicalReaction direction="left-to-right" evidence="18">
        <dbReference type="Rhea" id="RHEA:44957"/>
    </physiologicalReaction>
</comment>
<dbReference type="GO" id="GO:0006633">
    <property type="term" value="P:fatty acid biosynthetic process"/>
    <property type="evidence" value="ECO:0007669"/>
    <property type="project" value="UniProtKB-KW"/>
</dbReference>
<comment type="function">
    <text evidence="12">Participates in chain elongation of fatty acids. Catalyzes the reduction of trans-2-enoyl-CoAs of varying chain lengths from 6:1 to 16:1, having maximum activity with 10:1 CoA. Has no 2,4-dienoyl-CoA reductase activity.</text>
</comment>
<sequence>MAETGSGQTPEFGLDDADLAIEPTVFGPSAFAGKTVLISGGAGGIGRATAWLMARCGAAVVLTGRDAAKLDAAVATLRAAGLDASAKPCNVRDPASIAALHDWIWDEVGGLDILVNSAGGQFPQAAIDFSVKGWNAVIDTNLNGTWYMTQEAGRRWRDAGRPGSIVSIVVVTRQGLHGVAHSIAARSGVIGLTQALAVEWAPLNIRINCVAPGSIETPGWRVYDPSVIGAYPRSNPMMRTATSWEVAEACAYLSGDGARYVTGEVLNVAGGGQLWGETWTIPRPDYFNGPGRTLRQKDETP</sequence>
<dbReference type="PRINTS" id="PR00080">
    <property type="entry name" value="SDRFAMILY"/>
</dbReference>
<comment type="pathway">
    <text evidence="2">Lipid metabolism.</text>
</comment>
<dbReference type="Pfam" id="PF13561">
    <property type="entry name" value="adh_short_C2"/>
    <property type="match status" value="1"/>
</dbReference>
<dbReference type="SMART" id="SM00822">
    <property type="entry name" value="PKS_KR"/>
    <property type="match status" value="1"/>
</dbReference>
<comment type="catalytic activity">
    <reaction evidence="17">
        <text>(2E)-tetradecenoyl-CoA + NADPH + H(+) = tetradecanoyl-CoA + NADP(+)</text>
        <dbReference type="Rhea" id="RHEA:44968"/>
        <dbReference type="ChEBI" id="CHEBI:15378"/>
        <dbReference type="ChEBI" id="CHEBI:57385"/>
        <dbReference type="ChEBI" id="CHEBI:57783"/>
        <dbReference type="ChEBI" id="CHEBI:58349"/>
        <dbReference type="ChEBI" id="CHEBI:61405"/>
    </reaction>
    <physiologicalReaction direction="left-to-right" evidence="17">
        <dbReference type="Rhea" id="RHEA:44969"/>
    </physiologicalReaction>
</comment>
<evidence type="ECO:0000256" key="9">
    <source>
        <dbReference type="ARBA" id="ARBA00023098"/>
    </source>
</evidence>
<evidence type="ECO:0000256" key="12">
    <source>
        <dbReference type="ARBA" id="ARBA00037124"/>
    </source>
</evidence>
<comment type="catalytic activity">
    <reaction evidence="19">
        <text>a (2E)-enoyl-CoA + NADPH + H(+) = a 2,3-saturated acyl-CoA + NADP(+)</text>
        <dbReference type="Rhea" id="RHEA:33763"/>
        <dbReference type="ChEBI" id="CHEBI:15378"/>
        <dbReference type="ChEBI" id="CHEBI:57783"/>
        <dbReference type="ChEBI" id="CHEBI:58349"/>
        <dbReference type="ChEBI" id="CHEBI:58856"/>
        <dbReference type="ChEBI" id="CHEBI:65111"/>
        <dbReference type="EC" id="1.3.1.38"/>
    </reaction>
    <physiologicalReaction direction="left-to-right" evidence="19">
        <dbReference type="Rhea" id="RHEA:33764"/>
    </physiologicalReaction>
</comment>
<evidence type="ECO:0000256" key="2">
    <source>
        <dbReference type="ARBA" id="ARBA00005189"/>
    </source>
</evidence>
<keyword evidence="11" id="KW-0275">Fatty acid biosynthesis</keyword>
<dbReference type="PANTHER" id="PTHR24317:SF7">
    <property type="entry name" value="PEROXISOMAL TRANS-2-ENOYL-COA REDUCTASE"/>
    <property type="match status" value="1"/>
</dbReference>
<evidence type="ECO:0000256" key="14">
    <source>
        <dbReference type="ARBA" id="ARBA00038849"/>
    </source>
</evidence>
<dbReference type="GO" id="GO:0019166">
    <property type="term" value="F:trans-2-enoyl-CoA reductase (NADPH) activity"/>
    <property type="evidence" value="ECO:0007669"/>
    <property type="project" value="UniProtKB-EC"/>
</dbReference>
<evidence type="ECO:0000256" key="11">
    <source>
        <dbReference type="ARBA" id="ARBA00023160"/>
    </source>
</evidence>
<keyword evidence="6" id="KW-0276">Fatty acid metabolism</keyword>
<evidence type="ECO:0000256" key="19">
    <source>
        <dbReference type="ARBA" id="ARBA00049251"/>
    </source>
</evidence>
<evidence type="ECO:0000256" key="20">
    <source>
        <dbReference type="ARBA" id="ARBA00049386"/>
    </source>
</evidence>
<dbReference type="STRING" id="665126.ABB55_02285"/>
<evidence type="ECO:0000313" key="24">
    <source>
        <dbReference type="Proteomes" id="UP000048984"/>
    </source>
</evidence>
<evidence type="ECO:0000259" key="22">
    <source>
        <dbReference type="SMART" id="SM00822"/>
    </source>
</evidence>
<dbReference type="FunFam" id="3.40.50.720:FF:000084">
    <property type="entry name" value="Short-chain dehydrogenase reductase"/>
    <property type="match status" value="1"/>
</dbReference>
<protein>
    <recommendedName>
        <fullName evidence="15">Peroxisomal trans-2-enoyl-CoA reductase</fullName>
        <ecNumber evidence="14">1.3.1.38</ecNumber>
    </recommendedName>
</protein>
<dbReference type="InterPro" id="IPR036291">
    <property type="entry name" value="NAD(P)-bd_dom_sf"/>
</dbReference>
<evidence type="ECO:0000256" key="3">
    <source>
        <dbReference type="ARBA" id="ARBA00006484"/>
    </source>
</evidence>
<reference evidence="23 24" key="2">
    <citation type="submission" date="2015-10" db="EMBL/GenBank/DDBJ databases">
        <title>Draft Genome Sequence of Prosthecomicrobium hirschii ATCC 27832.</title>
        <authorList>
            <person name="Daniel J."/>
            <person name="Givan S.A."/>
            <person name="Brun Y.V."/>
            <person name="Brown P.J."/>
        </authorList>
    </citation>
    <scope>NUCLEOTIDE SEQUENCE [LARGE SCALE GENOMIC DNA]</scope>
    <source>
        <strain evidence="23 24">16</strain>
    </source>
</reference>
<keyword evidence="7" id="KW-0521">NADP</keyword>
<dbReference type="EC" id="1.3.1.38" evidence="14"/>
<evidence type="ECO:0000256" key="16">
    <source>
        <dbReference type="ARBA" id="ARBA00047570"/>
    </source>
</evidence>
<dbReference type="Proteomes" id="UP000048984">
    <property type="component" value="Unassembled WGS sequence"/>
</dbReference>
<comment type="catalytic activity">
    <reaction evidence="20">
        <text>(2E)-decenoyl-CoA + NADPH + H(+) = decanoyl-CoA + NADP(+)</text>
        <dbReference type="Rhea" id="RHEA:44960"/>
        <dbReference type="ChEBI" id="CHEBI:15378"/>
        <dbReference type="ChEBI" id="CHEBI:57783"/>
        <dbReference type="ChEBI" id="CHEBI:58349"/>
        <dbReference type="ChEBI" id="CHEBI:61406"/>
        <dbReference type="ChEBI" id="CHEBI:61430"/>
    </reaction>
    <physiologicalReaction direction="left-to-right" evidence="20">
        <dbReference type="Rhea" id="RHEA:44961"/>
    </physiologicalReaction>
</comment>
<keyword evidence="4" id="KW-0444">Lipid biosynthesis</keyword>
<keyword evidence="10" id="KW-0576">Peroxisome</keyword>
<dbReference type="PANTHER" id="PTHR24317">
    <property type="entry name" value="PEROXISOMAL TRANS-2-ENOYL-COA REDUCTASE"/>
    <property type="match status" value="1"/>
</dbReference>
<comment type="catalytic activity">
    <reaction evidence="21">
        <text>(2E)-octenoyl-CoA + NADPH + H(+) = octanoyl-CoA + NADP(+)</text>
        <dbReference type="Rhea" id="RHEA:44952"/>
        <dbReference type="ChEBI" id="CHEBI:15378"/>
        <dbReference type="ChEBI" id="CHEBI:57386"/>
        <dbReference type="ChEBI" id="CHEBI:57783"/>
        <dbReference type="ChEBI" id="CHEBI:58349"/>
        <dbReference type="ChEBI" id="CHEBI:62242"/>
    </reaction>
    <physiologicalReaction direction="left-to-right" evidence="21">
        <dbReference type="Rhea" id="RHEA:44953"/>
    </physiologicalReaction>
</comment>
<dbReference type="OrthoDB" id="9804774at2"/>
<evidence type="ECO:0000256" key="15">
    <source>
        <dbReference type="ARBA" id="ARBA00041063"/>
    </source>
</evidence>
<evidence type="ECO:0000256" key="7">
    <source>
        <dbReference type="ARBA" id="ARBA00022857"/>
    </source>
</evidence>
<dbReference type="InterPro" id="IPR002347">
    <property type="entry name" value="SDR_fam"/>
</dbReference>
<organism evidence="23 24">
    <name type="scientific">Prosthecodimorpha hirschii</name>
    <dbReference type="NCBI Taxonomy" id="665126"/>
    <lineage>
        <taxon>Bacteria</taxon>
        <taxon>Pseudomonadati</taxon>
        <taxon>Pseudomonadota</taxon>
        <taxon>Alphaproteobacteria</taxon>
        <taxon>Hyphomicrobiales</taxon>
        <taxon>Ancalomicrobiaceae</taxon>
        <taxon>Prosthecodimorpha</taxon>
    </lineage>
</organism>
<evidence type="ECO:0000256" key="10">
    <source>
        <dbReference type="ARBA" id="ARBA00023140"/>
    </source>
</evidence>
<evidence type="ECO:0000256" key="6">
    <source>
        <dbReference type="ARBA" id="ARBA00022832"/>
    </source>
</evidence>
<accession>A0A0P6VM15</accession>
<evidence type="ECO:0000256" key="5">
    <source>
        <dbReference type="ARBA" id="ARBA00022553"/>
    </source>
</evidence>
<comment type="subunit">
    <text evidence="13">Interacts with PEX5, probably required to target it into peroxisomes.</text>
</comment>
<dbReference type="RefSeq" id="WP_054357353.1">
    <property type="nucleotide sequence ID" value="NZ_LJYW01000001.1"/>
</dbReference>
<dbReference type="EMBL" id="LJYW01000001">
    <property type="protein sequence ID" value="KPL51190.1"/>
    <property type="molecule type" value="Genomic_DNA"/>
</dbReference>
<name>A0A0P6VM15_9HYPH</name>
<dbReference type="AlphaFoldDB" id="A0A0P6VM15"/>
<dbReference type="InterPro" id="IPR052388">
    <property type="entry name" value="Peroxisomal_t2-enoyl-CoA_red"/>
</dbReference>
<comment type="similarity">
    <text evidence="3">Belongs to the short-chain dehydrogenases/reductases (SDR) family.</text>
</comment>
<keyword evidence="8" id="KW-0560">Oxidoreductase</keyword>
<reference evidence="23 24" key="1">
    <citation type="submission" date="2015-09" db="EMBL/GenBank/DDBJ databases">
        <authorList>
            <person name="Jackson K.R."/>
            <person name="Lunt B.L."/>
            <person name="Fisher J.N.B."/>
            <person name="Gardner A.V."/>
            <person name="Bailey M.E."/>
            <person name="Deus L.M."/>
            <person name="Earl A.S."/>
            <person name="Gibby P.D."/>
            <person name="Hartmann K.A."/>
            <person name="Liu J.E."/>
            <person name="Manci A.M."/>
            <person name="Nielsen D.A."/>
            <person name="Solomon M.B."/>
            <person name="Breakwell D.P."/>
            <person name="Burnett S.H."/>
            <person name="Grose J.H."/>
        </authorList>
    </citation>
    <scope>NUCLEOTIDE SEQUENCE [LARGE SCALE GENOMIC DNA]</scope>
    <source>
        <strain evidence="23 24">16</strain>
    </source>
</reference>
<dbReference type="InterPro" id="IPR057326">
    <property type="entry name" value="KR_dom"/>
</dbReference>
<evidence type="ECO:0000256" key="21">
    <source>
        <dbReference type="ARBA" id="ARBA00049559"/>
    </source>
</evidence>
<keyword evidence="24" id="KW-1185">Reference proteome</keyword>
<dbReference type="Gene3D" id="3.40.50.720">
    <property type="entry name" value="NAD(P)-binding Rossmann-like Domain"/>
    <property type="match status" value="1"/>
</dbReference>